<evidence type="ECO:0000256" key="4">
    <source>
        <dbReference type="ARBA" id="ARBA00007090"/>
    </source>
</evidence>
<evidence type="ECO:0000256" key="16">
    <source>
        <dbReference type="ARBA" id="ARBA00022968"/>
    </source>
</evidence>
<evidence type="ECO:0000256" key="12">
    <source>
        <dbReference type="ARBA" id="ARBA00022679"/>
    </source>
</evidence>
<dbReference type="Gene3D" id="1.10.3810.10">
    <property type="entry name" value="Biosynthetic peptidoglycan transglycosylase-like"/>
    <property type="match status" value="1"/>
</dbReference>
<keyword evidence="8" id="KW-1003">Cell membrane</keyword>
<dbReference type="PANTHER" id="PTHR32282:SF11">
    <property type="entry name" value="PENICILLIN-BINDING PROTEIN 1B"/>
    <property type="match status" value="1"/>
</dbReference>
<dbReference type="OrthoDB" id="9766909at2"/>
<dbReference type="Pfam" id="PF00905">
    <property type="entry name" value="Transpeptidase"/>
    <property type="match status" value="1"/>
</dbReference>
<keyword evidence="15" id="KW-0133">Cell shape</keyword>
<evidence type="ECO:0000256" key="26">
    <source>
        <dbReference type="ARBA" id="ARBA00060592"/>
    </source>
</evidence>
<dbReference type="InterPro" id="IPR001264">
    <property type="entry name" value="Glyco_trans_51"/>
</dbReference>
<feature type="compositionally biased region" description="Basic and acidic residues" evidence="27">
    <location>
        <begin position="732"/>
        <end position="741"/>
    </location>
</feature>
<keyword evidence="19" id="KW-0472">Membrane</keyword>
<dbReference type="SUPFAM" id="SSF56601">
    <property type="entry name" value="beta-lactamase/transpeptidase-like"/>
    <property type="match status" value="1"/>
</dbReference>
<keyword evidence="20" id="KW-0046">Antibiotic resistance</keyword>
<evidence type="ECO:0000256" key="24">
    <source>
        <dbReference type="ARBA" id="ARBA00044770"/>
    </source>
</evidence>
<keyword evidence="9" id="KW-0121">Carboxypeptidase</keyword>
<evidence type="ECO:0000256" key="17">
    <source>
        <dbReference type="ARBA" id="ARBA00022984"/>
    </source>
</evidence>
<dbReference type="PANTHER" id="PTHR32282">
    <property type="entry name" value="BINDING PROTEIN TRANSPEPTIDASE, PUTATIVE-RELATED"/>
    <property type="match status" value="1"/>
</dbReference>
<keyword evidence="16" id="KW-0735">Signal-anchor</keyword>
<comment type="catalytic activity">
    <reaction evidence="25">
        <text>[GlcNAc-(1-&gt;4)-Mur2Ac(oyl-L-Ala-gamma-D-Glu-L-Lys-D-Ala-D-Ala)](n)-di-trans,octa-cis-undecaprenyl diphosphate + beta-D-GlcNAc-(1-&gt;4)-Mur2Ac(oyl-L-Ala-gamma-D-Glu-L-Lys-D-Ala-D-Ala)-di-trans,octa-cis-undecaprenyl diphosphate = [GlcNAc-(1-&gt;4)-Mur2Ac(oyl-L-Ala-gamma-D-Glu-L-Lys-D-Ala-D-Ala)](n+1)-di-trans,octa-cis-undecaprenyl diphosphate + di-trans,octa-cis-undecaprenyl diphosphate + H(+)</text>
        <dbReference type="Rhea" id="RHEA:23708"/>
        <dbReference type="Rhea" id="RHEA-COMP:9602"/>
        <dbReference type="Rhea" id="RHEA-COMP:9603"/>
        <dbReference type="ChEBI" id="CHEBI:15378"/>
        <dbReference type="ChEBI" id="CHEBI:58405"/>
        <dbReference type="ChEBI" id="CHEBI:60033"/>
        <dbReference type="ChEBI" id="CHEBI:78435"/>
        <dbReference type="EC" id="2.4.99.28"/>
    </reaction>
</comment>
<proteinExistence type="inferred from homology"/>
<dbReference type="EC" id="2.4.99.28" evidence="24"/>
<dbReference type="InterPro" id="IPR050396">
    <property type="entry name" value="Glycosyltr_51/Transpeptidase"/>
</dbReference>
<dbReference type="PROSITE" id="PS51257">
    <property type="entry name" value="PROKAR_LIPOPROTEIN"/>
    <property type="match status" value="1"/>
</dbReference>
<evidence type="ECO:0000256" key="18">
    <source>
        <dbReference type="ARBA" id="ARBA00022989"/>
    </source>
</evidence>
<evidence type="ECO:0000256" key="14">
    <source>
        <dbReference type="ARBA" id="ARBA00022801"/>
    </source>
</evidence>
<dbReference type="AlphaFoldDB" id="A0A366IDW3"/>
<evidence type="ECO:0000256" key="13">
    <source>
        <dbReference type="ARBA" id="ARBA00022692"/>
    </source>
</evidence>
<comment type="similarity">
    <text evidence="5">In the N-terminal section; belongs to the glycosyltransferase 51 family.</text>
</comment>
<evidence type="ECO:0000256" key="19">
    <source>
        <dbReference type="ARBA" id="ARBA00023136"/>
    </source>
</evidence>
<dbReference type="GO" id="GO:0009002">
    <property type="term" value="F:serine-type D-Ala-D-Ala carboxypeptidase activity"/>
    <property type="evidence" value="ECO:0007669"/>
    <property type="project" value="UniProtKB-EC"/>
</dbReference>
<dbReference type="InterPro" id="IPR001460">
    <property type="entry name" value="PCN-bd_Tpept"/>
</dbReference>
<feature type="domain" description="Glycosyl transferase family 51" evidence="29">
    <location>
        <begin position="46"/>
        <end position="222"/>
    </location>
</feature>
<feature type="domain" description="Penicillin-binding protein transpeptidase" evidence="28">
    <location>
        <begin position="329"/>
        <end position="590"/>
    </location>
</feature>
<comment type="catalytic activity">
    <reaction evidence="23">
        <text>Preferential cleavage: (Ac)2-L-Lys-D-Ala-|-D-Ala. Also transpeptidation of peptidyl-alanyl moieties that are N-acyl substituents of D-alanine.</text>
        <dbReference type="EC" id="3.4.16.4"/>
    </reaction>
</comment>
<evidence type="ECO:0000256" key="8">
    <source>
        <dbReference type="ARBA" id="ARBA00022475"/>
    </source>
</evidence>
<evidence type="ECO:0000256" key="3">
    <source>
        <dbReference type="ARBA" id="ARBA00004752"/>
    </source>
</evidence>
<evidence type="ECO:0000256" key="7">
    <source>
        <dbReference type="ARBA" id="ARBA00018638"/>
    </source>
</evidence>
<evidence type="ECO:0000256" key="9">
    <source>
        <dbReference type="ARBA" id="ARBA00022645"/>
    </source>
</evidence>
<dbReference type="NCBIfam" id="TIGR02074">
    <property type="entry name" value="PBP_1a_fam"/>
    <property type="match status" value="1"/>
</dbReference>
<dbReference type="GO" id="GO:0005886">
    <property type="term" value="C:plasma membrane"/>
    <property type="evidence" value="ECO:0007669"/>
    <property type="project" value="UniProtKB-SubCell"/>
</dbReference>
<evidence type="ECO:0000256" key="10">
    <source>
        <dbReference type="ARBA" id="ARBA00022670"/>
    </source>
</evidence>
<comment type="pathway">
    <text evidence="26">Glycan biosynthesis.</text>
</comment>
<evidence type="ECO:0000256" key="22">
    <source>
        <dbReference type="ARBA" id="ARBA00023316"/>
    </source>
</evidence>
<evidence type="ECO:0000256" key="27">
    <source>
        <dbReference type="SAM" id="MobiDB-lite"/>
    </source>
</evidence>
<dbReference type="RefSeq" id="WP_113919530.1">
    <property type="nucleotide sequence ID" value="NZ_QNRX01000002.1"/>
</dbReference>
<evidence type="ECO:0000256" key="2">
    <source>
        <dbReference type="ARBA" id="ARBA00004401"/>
    </source>
</evidence>
<evidence type="ECO:0000256" key="20">
    <source>
        <dbReference type="ARBA" id="ARBA00023251"/>
    </source>
</evidence>
<dbReference type="GO" id="GO:0008658">
    <property type="term" value="F:penicillin binding"/>
    <property type="evidence" value="ECO:0007669"/>
    <property type="project" value="InterPro"/>
</dbReference>
<evidence type="ECO:0000313" key="30">
    <source>
        <dbReference type="EMBL" id="RBP68959.1"/>
    </source>
</evidence>
<dbReference type="Proteomes" id="UP000253490">
    <property type="component" value="Unassembled WGS sequence"/>
</dbReference>
<comment type="similarity">
    <text evidence="4">In the C-terminal section; belongs to the transpeptidase family.</text>
</comment>
<dbReference type="UniPathway" id="UPA00219"/>
<evidence type="ECO:0000259" key="28">
    <source>
        <dbReference type="Pfam" id="PF00905"/>
    </source>
</evidence>
<comment type="function">
    <text evidence="1">Cell wall formation. Synthesis of cross-linked peptidoglycan from the lipid intermediates. The enzyme has a penicillin-insensitive transglycosylase N-terminal domain (formation of linear glycan strands) and a penicillin-sensitive transpeptidase C-terminal domain (cross-linking of the peptide subunits).</text>
</comment>
<dbReference type="InterPro" id="IPR023346">
    <property type="entry name" value="Lysozyme-like_dom_sf"/>
</dbReference>
<keyword evidence="14" id="KW-0378">Hydrolase</keyword>
<dbReference type="Pfam" id="PF00912">
    <property type="entry name" value="Transgly"/>
    <property type="match status" value="1"/>
</dbReference>
<evidence type="ECO:0000256" key="21">
    <source>
        <dbReference type="ARBA" id="ARBA00023268"/>
    </source>
</evidence>
<keyword evidence="11" id="KW-0328">Glycosyltransferase</keyword>
<dbReference type="InterPro" id="IPR036950">
    <property type="entry name" value="PBP_transglycosylase"/>
</dbReference>
<dbReference type="InterPro" id="IPR012338">
    <property type="entry name" value="Beta-lactam/transpept-like"/>
</dbReference>
<keyword evidence="13" id="KW-0812">Transmembrane</keyword>
<evidence type="ECO:0000256" key="15">
    <source>
        <dbReference type="ARBA" id="ARBA00022960"/>
    </source>
</evidence>
<evidence type="ECO:0000313" key="31">
    <source>
        <dbReference type="Proteomes" id="UP000253490"/>
    </source>
</evidence>
<evidence type="ECO:0000256" key="23">
    <source>
        <dbReference type="ARBA" id="ARBA00034000"/>
    </source>
</evidence>
<name>A0A366IDW3_9FIRM</name>
<protein>
    <recommendedName>
        <fullName evidence="7">Penicillin-binding protein 1A</fullName>
        <ecNumber evidence="24">2.4.99.28</ecNumber>
        <ecNumber evidence="6">3.4.16.4</ecNumber>
    </recommendedName>
</protein>
<dbReference type="GO" id="GO:0071555">
    <property type="term" value="P:cell wall organization"/>
    <property type="evidence" value="ECO:0007669"/>
    <property type="project" value="UniProtKB-KW"/>
</dbReference>
<dbReference type="GO" id="GO:0008360">
    <property type="term" value="P:regulation of cell shape"/>
    <property type="evidence" value="ECO:0007669"/>
    <property type="project" value="UniProtKB-KW"/>
</dbReference>
<dbReference type="EMBL" id="QNRX01000002">
    <property type="protein sequence ID" value="RBP68959.1"/>
    <property type="molecule type" value="Genomic_DNA"/>
</dbReference>
<comment type="pathway">
    <text evidence="3">Cell wall biogenesis; peptidoglycan biosynthesis.</text>
</comment>
<evidence type="ECO:0000259" key="29">
    <source>
        <dbReference type="Pfam" id="PF00912"/>
    </source>
</evidence>
<dbReference type="SUPFAM" id="SSF53955">
    <property type="entry name" value="Lysozyme-like"/>
    <property type="match status" value="1"/>
</dbReference>
<dbReference type="GO" id="GO:0008955">
    <property type="term" value="F:peptidoglycan glycosyltransferase activity"/>
    <property type="evidence" value="ECO:0007669"/>
    <property type="project" value="UniProtKB-EC"/>
</dbReference>
<dbReference type="EC" id="3.4.16.4" evidence="6"/>
<evidence type="ECO:0000256" key="25">
    <source>
        <dbReference type="ARBA" id="ARBA00049902"/>
    </source>
</evidence>
<keyword evidence="31" id="KW-1185">Reference proteome</keyword>
<gene>
    <name evidence="30" type="ORF">DES36_102101</name>
</gene>
<dbReference type="FunFam" id="1.10.3810.10:FF:000001">
    <property type="entry name" value="Penicillin-binding protein 1A"/>
    <property type="match status" value="1"/>
</dbReference>
<comment type="caution">
    <text evidence="30">The sequence shown here is derived from an EMBL/GenBank/DDBJ whole genome shotgun (WGS) entry which is preliminary data.</text>
</comment>
<evidence type="ECO:0000256" key="11">
    <source>
        <dbReference type="ARBA" id="ARBA00022676"/>
    </source>
</evidence>
<evidence type="ECO:0000256" key="6">
    <source>
        <dbReference type="ARBA" id="ARBA00012448"/>
    </source>
</evidence>
<keyword evidence="21" id="KW-0511">Multifunctional enzyme</keyword>
<feature type="region of interest" description="Disordered" evidence="27">
    <location>
        <begin position="711"/>
        <end position="741"/>
    </location>
</feature>
<reference evidence="30 31" key="1">
    <citation type="submission" date="2018-06" db="EMBL/GenBank/DDBJ databases">
        <title>Genomic Encyclopedia of Type Strains, Phase IV (KMG-IV): sequencing the most valuable type-strain genomes for metagenomic binning, comparative biology and taxonomic classification.</title>
        <authorList>
            <person name="Goeker M."/>
        </authorList>
    </citation>
    <scope>NUCLEOTIDE SEQUENCE [LARGE SCALE GENOMIC DNA]</scope>
    <source>
        <strain evidence="30 31">DSM 22112</strain>
    </source>
</reference>
<dbReference type="GO" id="GO:0009252">
    <property type="term" value="P:peptidoglycan biosynthetic process"/>
    <property type="evidence" value="ECO:0007669"/>
    <property type="project" value="UniProtKB-UniPathway"/>
</dbReference>
<keyword evidence="18" id="KW-1133">Transmembrane helix</keyword>
<dbReference type="Gene3D" id="3.40.710.10">
    <property type="entry name" value="DD-peptidase/beta-lactamase superfamily"/>
    <property type="match status" value="1"/>
</dbReference>
<evidence type="ECO:0000256" key="5">
    <source>
        <dbReference type="ARBA" id="ARBA00007739"/>
    </source>
</evidence>
<organism evidence="30 31">
    <name type="scientific">Alkalibaculum bacchi</name>
    <dbReference type="NCBI Taxonomy" id="645887"/>
    <lineage>
        <taxon>Bacteria</taxon>
        <taxon>Bacillati</taxon>
        <taxon>Bacillota</taxon>
        <taxon>Clostridia</taxon>
        <taxon>Eubacteriales</taxon>
        <taxon>Eubacteriaceae</taxon>
        <taxon>Alkalibaculum</taxon>
    </lineage>
</organism>
<accession>A0A366IDW3</accession>
<keyword evidence="12" id="KW-0808">Transferase</keyword>
<sequence>MKKLILIVAIILVTIFIAFGCSYSPVDVQSYEYKPNQKTQYISSDGELIEEAYNQNRTYVKLQDMPQDLKDGIIAVEDSRFYEHKGYDLIGIIRALFTNVKEGEIAEGASTITQQLARNLFEEITTEQTVMRKINEVMVARQLEKKYSKDQILEMYLNEIYLGSGTYGVQEASVKYFGKDVKDLDLAESAMLAGLPQAPSAYAPDEHFDLAKKRQEIVLRRMVSGEYITEDEANKAKEAEIIIVSAEVKEDDKVDGEYRAFINQVVLEYVGILQEKHPDREITREDAKESIQNDGLTIQTTLDSRVQALGVESINDGLRSSGLDELATGALVTVDHSTGAVLAYYGGNTEIDMASKPRSPASVIKPFIYAKAFDDGLLTPNSLIKDESITFANYTPRNVDNKFVGYLTAREAIVDSRNIPAIKTMNAIGANNTLEYIKKFGITTIAQKDYNNLAIATGGMTNGITPIEMTQAFSAFSNGGVINEVHFIKSITDSNKKIIYERKASEKNNWQMMKPETAREMKDILVDVVGRGTGTNAKSSYITGGKTGTSSENKDLWFVGFTGNITSSVWIGNVDNKSLSGSSSRSAQIYGDYTNKLIQENLIQKNSLKPVVSHNDTTSIFILSPDVNYTEGQSISIGQVISIVVPADQIGYFEDKRVYPVEIDKESGKLFVEDHCPVQNKETRYYLMGQGPTQTCDLDHLWDKIEDFFNPVPKEPGEGIENTDEPNLEIESPNRDSDDNV</sequence>
<keyword evidence="17" id="KW-0573">Peptidoglycan synthesis</keyword>
<evidence type="ECO:0000256" key="1">
    <source>
        <dbReference type="ARBA" id="ARBA00002624"/>
    </source>
</evidence>
<dbReference type="GO" id="GO:0046677">
    <property type="term" value="P:response to antibiotic"/>
    <property type="evidence" value="ECO:0007669"/>
    <property type="project" value="UniProtKB-KW"/>
</dbReference>
<dbReference type="GO" id="GO:0030288">
    <property type="term" value="C:outer membrane-bounded periplasmic space"/>
    <property type="evidence" value="ECO:0007669"/>
    <property type="project" value="TreeGrafter"/>
</dbReference>
<comment type="subcellular location">
    <subcellularLocation>
        <location evidence="2">Cell membrane</location>
        <topology evidence="2">Single-pass type II membrane protein</topology>
    </subcellularLocation>
</comment>
<keyword evidence="22" id="KW-0961">Cell wall biogenesis/degradation</keyword>
<dbReference type="GO" id="GO:0006508">
    <property type="term" value="P:proteolysis"/>
    <property type="evidence" value="ECO:0007669"/>
    <property type="project" value="UniProtKB-KW"/>
</dbReference>
<keyword evidence="10" id="KW-0645">Protease</keyword>